<gene>
    <name evidence="2" type="ORF">HMPREF7215_1643</name>
</gene>
<comment type="caution">
    <text evidence="2">The sequence shown here is derived from an EMBL/GenBank/DDBJ whole genome shotgun (WGS) entry which is preliminary data.</text>
</comment>
<dbReference type="InterPro" id="IPR053136">
    <property type="entry name" value="UTP_pyrophosphatase-like"/>
</dbReference>
<dbReference type="PANTHER" id="PTHR30399">
    <property type="entry name" value="UNCHARACTERIZED PROTEIN YGJP"/>
    <property type="match status" value="1"/>
</dbReference>
<evidence type="ECO:0000259" key="1">
    <source>
        <dbReference type="Pfam" id="PF01863"/>
    </source>
</evidence>
<evidence type="ECO:0000313" key="3">
    <source>
        <dbReference type="Proteomes" id="UP000006462"/>
    </source>
</evidence>
<dbReference type="RefSeq" id="WP_009164417.1">
    <property type="nucleotide sequence ID" value="NZ_ADFP01000049.1"/>
</dbReference>
<feature type="domain" description="YgjP-like metallopeptidase" evidence="1">
    <location>
        <begin position="25"/>
        <end position="228"/>
    </location>
</feature>
<accession>A0ABM9ZWA6</accession>
<protein>
    <recommendedName>
        <fullName evidence="1">YgjP-like metallopeptidase domain-containing protein</fullName>
    </recommendedName>
</protein>
<sequence>MADKDNDERRDILGVPLLILRQRQKNMYLTVRPDGTLRVSCPVSTSDTEIERFVIAQASWLRKRRAAVMQTALAAAAEYETGDTIPLWGRPLPLVVAHGRPYGASLRGETILLNLPENGTADERGKLIHSFLRARLGLAIPPLLARWQAALGVQASGWHVRDMTTRWGSCNTRTGRLCFNLRLAAKDPRCLEYVVVHELSHLIVAGHSAAFWNCVARCLPDWRQRRKLTNRGAQEAFEE</sequence>
<dbReference type="PANTHER" id="PTHR30399:SF1">
    <property type="entry name" value="UTP PYROPHOSPHATASE"/>
    <property type="match status" value="1"/>
</dbReference>
<evidence type="ECO:0000313" key="2">
    <source>
        <dbReference type="EMBL" id="EFB91175.1"/>
    </source>
</evidence>
<dbReference type="InterPro" id="IPR002725">
    <property type="entry name" value="YgjP-like_metallopeptidase"/>
</dbReference>
<reference evidence="2 3" key="1">
    <citation type="submission" date="2009-12" db="EMBL/GenBank/DDBJ databases">
        <authorList>
            <person name="Shrivastava S."/>
            <person name="Madupu R."/>
            <person name="Durkin A.S."/>
            <person name="Torralba M."/>
            <person name="Methe B."/>
            <person name="Sutton G.G."/>
            <person name="Strausberg R.L."/>
            <person name="Nelson K.E."/>
        </authorList>
    </citation>
    <scope>NUCLEOTIDE SEQUENCE [LARGE SCALE GENOMIC DNA]</scope>
    <source>
        <strain evidence="2 3">W5455</strain>
    </source>
</reference>
<organism evidence="2 3">
    <name type="scientific">Pyramidobacter piscolens W5455</name>
    <dbReference type="NCBI Taxonomy" id="352165"/>
    <lineage>
        <taxon>Bacteria</taxon>
        <taxon>Thermotogati</taxon>
        <taxon>Synergistota</taxon>
        <taxon>Synergistia</taxon>
        <taxon>Synergistales</taxon>
        <taxon>Dethiosulfovibrionaceae</taxon>
        <taxon>Pyramidobacter</taxon>
    </lineage>
</organism>
<proteinExistence type="predicted"/>
<dbReference type="Pfam" id="PF01863">
    <property type="entry name" value="YgjP-like"/>
    <property type="match status" value="1"/>
</dbReference>
<dbReference type="Gene3D" id="3.30.2010.10">
    <property type="entry name" value="Metalloproteases ('zincins'), catalytic domain"/>
    <property type="match status" value="1"/>
</dbReference>
<name>A0ABM9ZWA6_9BACT</name>
<dbReference type="GeneID" id="90987503"/>
<dbReference type="EMBL" id="ADFP01000049">
    <property type="protein sequence ID" value="EFB91175.1"/>
    <property type="molecule type" value="Genomic_DNA"/>
</dbReference>
<dbReference type="Proteomes" id="UP000006462">
    <property type="component" value="Unassembled WGS sequence"/>
</dbReference>
<dbReference type="CDD" id="cd07344">
    <property type="entry name" value="M48_yhfN_like"/>
    <property type="match status" value="1"/>
</dbReference>
<keyword evidence="3" id="KW-1185">Reference proteome</keyword>